<feature type="transmembrane region" description="Helical" evidence="6">
    <location>
        <begin position="39"/>
        <end position="59"/>
    </location>
</feature>
<evidence type="ECO:0000256" key="6">
    <source>
        <dbReference type="SAM" id="Phobius"/>
    </source>
</evidence>
<feature type="transmembrane region" description="Helical" evidence="6">
    <location>
        <begin position="71"/>
        <end position="92"/>
    </location>
</feature>
<comment type="caution">
    <text evidence="8">The sequence shown here is derived from an EMBL/GenBank/DDBJ whole genome shotgun (WGS) entry which is preliminary data.</text>
</comment>
<feature type="transmembrane region" description="Helical" evidence="6">
    <location>
        <begin position="104"/>
        <end position="123"/>
    </location>
</feature>
<organism evidence="8 9">
    <name type="scientific">Leptolyngbya foveolarum</name>
    <dbReference type="NCBI Taxonomy" id="47253"/>
    <lineage>
        <taxon>Bacteria</taxon>
        <taxon>Bacillati</taxon>
        <taxon>Cyanobacteriota</taxon>
        <taxon>Cyanophyceae</taxon>
        <taxon>Leptolyngbyales</taxon>
        <taxon>Leptolyngbyaceae</taxon>
        <taxon>Leptolyngbya group</taxon>
        <taxon>Leptolyngbya</taxon>
    </lineage>
</organism>
<dbReference type="EMBL" id="QBMC01000256">
    <property type="protein sequence ID" value="PZO09350.1"/>
    <property type="molecule type" value="Genomic_DNA"/>
</dbReference>
<reference evidence="9" key="1">
    <citation type="submission" date="2018-04" db="EMBL/GenBank/DDBJ databases">
        <authorList>
            <person name="Cornet L."/>
        </authorList>
    </citation>
    <scope>NUCLEOTIDE SEQUENCE [LARGE SCALE GENOMIC DNA]</scope>
</reference>
<dbReference type="InterPro" id="IPR037185">
    <property type="entry name" value="EmrE-like"/>
</dbReference>
<comment type="subcellular location">
    <subcellularLocation>
        <location evidence="1">Membrane</location>
        <topology evidence="1">Multi-pass membrane protein</topology>
    </subcellularLocation>
</comment>
<sequence length="158" mass="16171">MGLKATISSAFLLAVGAGLLASLMYAISSPYAERALGGVRPLAIAAGSQMGGAILLLPALPFTVPTQTPSLAAVVSVVCLAGFSTALAYMLFFRLLQSIGSTRVLTVTYLVPVFAISWAALLLGEAVTVSMLGGGLLVLLSVAIANGIFTRSKGLRRE</sequence>
<keyword evidence="5 6" id="KW-0472">Membrane</keyword>
<keyword evidence="4 6" id="KW-1133">Transmembrane helix</keyword>
<dbReference type="InterPro" id="IPR050638">
    <property type="entry name" value="AA-Vitamin_Transporters"/>
</dbReference>
<dbReference type="SUPFAM" id="SSF103481">
    <property type="entry name" value="Multidrug resistance efflux transporter EmrE"/>
    <property type="match status" value="1"/>
</dbReference>
<dbReference type="GO" id="GO:0016020">
    <property type="term" value="C:membrane"/>
    <property type="evidence" value="ECO:0007669"/>
    <property type="project" value="UniProtKB-SubCell"/>
</dbReference>
<evidence type="ECO:0000256" key="3">
    <source>
        <dbReference type="ARBA" id="ARBA00022692"/>
    </source>
</evidence>
<dbReference type="Pfam" id="PF00892">
    <property type="entry name" value="EamA"/>
    <property type="match status" value="1"/>
</dbReference>
<feature type="domain" description="EamA" evidence="7">
    <location>
        <begin position="14"/>
        <end position="145"/>
    </location>
</feature>
<comment type="similarity">
    <text evidence="2">Belongs to the EamA transporter family.</text>
</comment>
<evidence type="ECO:0000256" key="5">
    <source>
        <dbReference type="ARBA" id="ARBA00023136"/>
    </source>
</evidence>
<evidence type="ECO:0000256" key="1">
    <source>
        <dbReference type="ARBA" id="ARBA00004141"/>
    </source>
</evidence>
<feature type="transmembrane region" description="Helical" evidence="6">
    <location>
        <begin position="129"/>
        <end position="149"/>
    </location>
</feature>
<evidence type="ECO:0000313" key="8">
    <source>
        <dbReference type="EMBL" id="PZO09350.1"/>
    </source>
</evidence>
<name>A0A2W4TRN8_9CYAN</name>
<dbReference type="AlphaFoldDB" id="A0A2W4TRN8"/>
<keyword evidence="3 6" id="KW-0812">Transmembrane</keyword>
<protein>
    <recommendedName>
        <fullName evidence="7">EamA domain-containing protein</fullName>
    </recommendedName>
</protein>
<gene>
    <name evidence="8" type="ORF">DCF25_21750</name>
</gene>
<evidence type="ECO:0000256" key="2">
    <source>
        <dbReference type="ARBA" id="ARBA00007362"/>
    </source>
</evidence>
<dbReference type="Proteomes" id="UP000249354">
    <property type="component" value="Unassembled WGS sequence"/>
</dbReference>
<dbReference type="PANTHER" id="PTHR32322:SF9">
    <property type="entry name" value="AMINO-ACID METABOLITE EFFLUX PUMP-RELATED"/>
    <property type="match status" value="1"/>
</dbReference>
<proteinExistence type="inferred from homology"/>
<dbReference type="PANTHER" id="PTHR32322">
    <property type="entry name" value="INNER MEMBRANE TRANSPORTER"/>
    <property type="match status" value="1"/>
</dbReference>
<evidence type="ECO:0000256" key="4">
    <source>
        <dbReference type="ARBA" id="ARBA00022989"/>
    </source>
</evidence>
<dbReference type="InterPro" id="IPR000620">
    <property type="entry name" value="EamA_dom"/>
</dbReference>
<evidence type="ECO:0000259" key="7">
    <source>
        <dbReference type="Pfam" id="PF00892"/>
    </source>
</evidence>
<accession>A0A2W4TRN8</accession>
<reference evidence="8 9" key="2">
    <citation type="submission" date="2018-06" db="EMBL/GenBank/DDBJ databases">
        <title>Metagenomic assembly of (sub)arctic Cyanobacteria and their associated microbiome from non-axenic cultures.</title>
        <authorList>
            <person name="Baurain D."/>
        </authorList>
    </citation>
    <scope>NUCLEOTIDE SEQUENCE [LARGE SCALE GENOMIC DNA]</scope>
    <source>
        <strain evidence="8">ULC129bin1</strain>
    </source>
</reference>
<feature type="transmembrane region" description="Helical" evidence="6">
    <location>
        <begin position="6"/>
        <end position="27"/>
    </location>
</feature>
<evidence type="ECO:0000313" key="9">
    <source>
        <dbReference type="Proteomes" id="UP000249354"/>
    </source>
</evidence>